<feature type="compositionally biased region" description="Polar residues" evidence="6">
    <location>
        <begin position="408"/>
        <end position="421"/>
    </location>
</feature>
<dbReference type="InterPro" id="IPR036249">
    <property type="entry name" value="Thioredoxin-like_sf"/>
</dbReference>
<organism evidence="8 9">
    <name type="scientific">Plenodomus tracheiphilus IPT5</name>
    <dbReference type="NCBI Taxonomy" id="1408161"/>
    <lineage>
        <taxon>Eukaryota</taxon>
        <taxon>Fungi</taxon>
        <taxon>Dikarya</taxon>
        <taxon>Ascomycota</taxon>
        <taxon>Pezizomycotina</taxon>
        <taxon>Dothideomycetes</taxon>
        <taxon>Pleosporomycetidae</taxon>
        <taxon>Pleosporales</taxon>
        <taxon>Pleosporineae</taxon>
        <taxon>Leptosphaeriaceae</taxon>
        <taxon>Plenodomus</taxon>
    </lineage>
</organism>
<dbReference type="InterPro" id="IPR001012">
    <property type="entry name" value="UBX_dom"/>
</dbReference>
<dbReference type="SUPFAM" id="SSF52833">
    <property type="entry name" value="Thioredoxin-like"/>
    <property type="match status" value="1"/>
</dbReference>
<dbReference type="GO" id="GO:0006986">
    <property type="term" value="P:response to unfolded protein"/>
    <property type="evidence" value="ECO:0007669"/>
    <property type="project" value="UniProtKB-KW"/>
</dbReference>
<keyword evidence="2" id="KW-0834">Unfolded protein response</keyword>
<feature type="region of interest" description="Disordered" evidence="6">
    <location>
        <begin position="225"/>
        <end position="255"/>
    </location>
</feature>
<dbReference type="GO" id="GO:0036503">
    <property type="term" value="P:ERAD pathway"/>
    <property type="evidence" value="ECO:0007669"/>
    <property type="project" value="TreeGrafter"/>
</dbReference>
<dbReference type="InterPro" id="IPR029071">
    <property type="entry name" value="Ubiquitin-like_domsf"/>
</dbReference>
<reference evidence="8" key="1">
    <citation type="submission" date="2020-01" db="EMBL/GenBank/DDBJ databases">
        <authorList>
            <consortium name="DOE Joint Genome Institute"/>
            <person name="Haridas S."/>
            <person name="Albert R."/>
            <person name="Binder M."/>
            <person name="Bloem J."/>
            <person name="Labutti K."/>
            <person name="Salamov A."/>
            <person name="Andreopoulos B."/>
            <person name="Baker S.E."/>
            <person name="Barry K."/>
            <person name="Bills G."/>
            <person name="Bluhm B.H."/>
            <person name="Cannon C."/>
            <person name="Castanera R."/>
            <person name="Culley D.E."/>
            <person name="Daum C."/>
            <person name="Ezra D."/>
            <person name="Gonzalez J.B."/>
            <person name="Henrissat B."/>
            <person name="Kuo A."/>
            <person name="Liang C."/>
            <person name="Lipzen A."/>
            <person name="Lutzoni F."/>
            <person name="Magnuson J."/>
            <person name="Mondo S."/>
            <person name="Nolan M."/>
            <person name="Ohm R."/>
            <person name="Pangilinan J."/>
            <person name="Park H.-J."/>
            <person name="Ramirez L."/>
            <person name="Alfaro M."/>
            <person name="Sun H."/>
            <person name="Tritt A."/>
            <person name="Yoshinaga Y."/>
            <person name="Zwiers L.-H."/>
            <person name="Turgeon B.G."/>
            <person name="Goodwin S.B."/>
            <person name="Spatafora J.W."/>
            <person name="Crous P.W."/>
            <person name="Grigoriev I.V."/>
        </authorList>
    </citation>
    <scope>NUCLEOTIDE SEQUENCE</scope>
    <source>
        <strain evidence="8">IPT5</strain>
    </source>
</reference>
<proteinExistence type="predicted"/>
<keyword evidence="9" id="KW-1185">Reference proteome</keyword>
<dbReference type="CDD" id="cd01767">
    <property type="entry name" value="UBX"/>
    <property type="match status" value="1"/>
</dbReference>
<feature type="compositionally biased region" description="Polar residues" evidence="6">
    <location>
        <begin position="448"/>
        <end position="459"/>
    </location>
</feature>
<dbReference type="PANTHER" id="PTHR46424:SF1">
    <property type="entry name" value="UBX DOMAIN-CONTAINING PROTEIN 4"/>
    <property type="match status" value="1"/>
</dbReference>
<accession>A0A6A7BPI7</accession>
<feature type="compositionally biased region" description="Polar residues" evidence="6">
    <location>
        <begin position="237"/>
        <end position="255"/>
    </location>
</feature>
<dbReference type="AlphaFoldDB" id="A0A6A7BPI7"/>
<comment type="subcellular location">
    <subcellularLocation>
        <location evidence="1">Endoplasmic reticulum membrane</location>
        <topology evidence="1">Peripheral membrane protein</topology>
    </subcellularLocation>
</comment>
<feature type="domain" description="UBX" evidence="7">
    <location>
        <begin position="256"/>
        <end position="349"/>
    </location>
</feature>
<evidence type="ECO:0000313" key="9">
    <source>
        <dbReference type="Proteomes" id="UP000799423"/>
    </source>
</evidence>
<dbReference type="OrthoDB" id="2445133at2759"/>
<dbReference type="SUPFAM" id="SSF54236">
    <property type="entry name" value="Ubiquitin-like"/>
    <property type="match status" value="1"/>
</dbReference>
<evidence type="ECO:0000313" key="8">
    <source>
        <dbReference type="EMBL" id="KAF2856535.1"/>
    </source>
</evidence>
<feature type="compositionally biased region" description="Basic and acidic residues" evidence="6">
    <location>
        <begin position="225"/>
        <end position="235"/>
    </location>
</feature>
<evidence type="ECO:0000256" key="4">
    <source>
        <dbReference type="ARBA" id="ARBA00041575"/>
    </source>
</evidence>
<sequence length="468" mass="50383">MFHEGSLQSGIALAIQEQKLVACFVRDDGATSKEWEEEWLQSGWLSTLLAQKAVLLRLQAGSTEAGFLAAFSDITNIPTFVVIQNGQLQVQLKSDVTKEEFINSIRKVLGAEAIPSSSTAQRSTPPVIPTQPAENMAPEEAEDDLYGTSEPQPAASAAAQSTNVKGKQKAATVTEARSDPSTKPVSAAQQAARDALRKKKKEEAEELARIKARIEADKVARRVQAEQRKAEREQEQSNVQMQSESQTRTLSSTRGSQAKIVNLNVRLFDGRTIRSSFPRTATLEEQVRAWVDDEFSKLAKDDPNINNKQLPPYYFRHIMSPQPSRELSAGDESQELGDIDLAPSATLILVPVKGYTDAYSGASSGGVVGTATGLVGGAFGLLSSTVGFVGSTLGSVIGIGGAPAQAPVGQTTGSPSSQAQPQHPAADVPSVRVRTLADQRAREPRDQQFYNGNQLSTQPRNDDVDKRD</sequence>
<comment type="subunit">
    <text evidence="3">Directly interacts with VCP. Interacts with UBQLN1. Forms a complex with VCP and UBQLN1.</text>
</comment>
<feature type="compositionally biased region" description="Basic and acidic residues" evidence="6">
    <location>
        <begin position="435"/>
        <end position="446"/>
    </location>
</feature>
<dbReference type="EMBL" id="MU006288">
    <property type="protein sequence ID" value="KAF2856535.1"/>
    <property type="molecule type" value="Genomic_DNA"/>
</dbReference>
<evidence type="ECO:0000259" key="7">
    <source>
        <dbReference type="PROSITE" id="PS50033"/>
    </source>
</evidence>
<feature type="region of interest" description="Disordered" evidence="6">
    <location>
        <begin position="406"/>
        <end position="468"/>
    </location>
</feature>
<evidence type="ECO:0000256" key="2">
    <source>
        <dbReference type="ARBA" id="ARBA00023230"/>
    </source>
</evidence>
<feature type="compositionally biased region" description="Low complexity" evidence="6">
    <location>
        <begin position="151"/>
        <end position="161"/>
    </location>
</feature>
<dbReference type="Pfam" id="PF00789">
    <property type="entry name" value="UBX"/>
    <property type="match status" value="1"/>
</dbReference>
<dbReference type="PROSITE" id="PS50033">
    <property type="entry name" value="UBX"/>
    <property type="match status" value="1"/>
</dbReference>
<name>A0A6A7BPI7_9PLEO</name>
<gene>
    <name evidence="8" type="ORF">T440DRAFT_484686</name>
</gene>
<evidence type="ECO:0000256" key="1">
    <source>
        <dbReference type="ARBA" id="ARBA00004406"/>
    </source>
</evidence>
<evidence type="ECO:0000256" key="5">
    <source>
        <dbReference type="ARBA" id="ARBA00046062"/>
    </source>
</evidence>
<dbReference type="PANTHER" id="PTHR46424">
    <property type="entry name" value="UBX DOMAIN-CONTAINING PROTEIN 4"/>
    <property type="match status" value="1"/>
</dbReference>
<protein>
    <recommendedName>
        <fullName evidence="4">UBX domain-containing protein 2</fullName>
    </recommendedName>
</protein>
<dbReference type="GO" id="GO:0005789">
    <property type="term" value="C:endoplasmic reticulum membrane"/>
    <property type="evidence" value="ECO:0007669"/>
    <property type="project" value="UniProtKB-SubCell"/>
</dbReference>
<feature type="region of interest" description="Disordered" evidence="6">
    <location>
        <begin position="114"/>
        <end position="200"/>
    </location>
</feature>
<dbReference type="Gene3D" id="3.10.20.90">
    <property type="entry name" value="Phosphatidylinositol 3-kinase Catalytic Subunit, Chain A, domain 1"/>
    <property type="match status" value="1"/>
</dbReference>
<dbReference type="Pfam" id="PF23187">
    <property type="entry name" value="UBX7_N"/>
    <property type="match status" value="1"/>
</dbReference>
<dbReference type="Proteomes" id="UP000799423">
    <property type="component" value="Unassembled WGS sequence"/>
</dbReference>
<evidence type="ECO:0000256" key="3">
    <source>
        <dbReference type="ARBA" id="ARBA00038812"/>
    </source>
</evidence>
<evidence type="ECO:0000256" key="6">
    <source>
        <dbReference type="SAM" id="MobiDB-lite"/>
    </source>
</evidence>
<feature type="compositionally biased region" description="Polar residues" evidence="6">
    <location>
        <begin position="115"/>
        <end position="124"/>
    </location>
</feature>
<comment type="function">
    <text evidence="5">Involved in endoplasmic reticulum-associated protein degradation (ERAD). Acts as a platform to recruit both UBQLN1 and VCP to the ER during ERAD.</text>
</comment>